<feature type="domain" description="PD-(D/E)XK endonuclease-like" evidence="4">
    <location>
        <begin position="16"/>
        <end position="94"/>
    </location>
</feature>
<organism evidence="5">
    <name type="scientific">Flexilinea flocculi</name>
    <dbReference type="NCBI Taxonomy" id="1678840"/>
    <lineage>
        <taxon>Bacteria</taxon>
        <taxon>Bacillati</taxon>
        <taxon>Chloroflexota</taxon>
        <taxon>Anaerolineae</taxon>
        <taxon>Anaerolineales</taxon>
        <taxon>Anaerolineaceae</taxon>
        <taxon>Flexilinea</taxon>
    </lineage>
</organism>
<evidence type="ECO:0000313" key="5">
    <source>
        <dbReference type="EMBL" id="GAP41664.1"/>
    </source>
</evidence>
<dbReference type="GO" id="GO:0006281">
    <property type="term" value="P:DNA repair"/>
    <property type="evidence" value="ECO:0007669"/>
    <property type="project" value="UniProtKB-KW"/>
</dbReference>
<evidence type="ECO:0000256" key="1">
    <source>
        <dbReference type="ARBA" id="ARBA00022763"/>
    </source>
</evidence>
<dbReference type="InterPro" id="IPR038726">
    <property type="entry name" value="PDDEXK_AddAB-type"/>
</dbReference>
<gene>
    <name evidence="5" type="ORF">ATC1_131658</name>
</gene>
<dbReference type="OrthoDB" id="306181at2"/>
<evidence type="ECO:0000256" key="2">
    <source>
        <dbReference type="ARBA" id="ARBA00022806"/>
    </source>
</evidence>
<protein>
    <submittedName>
        <fullName evidence="5">PD-(D/E)XK nuclease superfamily</fullName>
    </submittedName>
</protein>
<dbReference type="Proteomes" id="UP000053370">
    <property type="component" value="Unassembled WGS sequence"/>
</dbReference>
<evidence type="ECO:0000259" key="4">
    <source>
        <dbReference type="Pfam" id="PF12705"/>
    </source>
</evidence>
<name>A0A0S7BY38_9CHLR</name>
<dbReference type="InterPro" id="IPR011604">
    <property type="entry name" value="PDDEXK-like_dom_sf"/>
</dbReference>
<evidence type="ECO:0000313" key="6">
    <source>
        <dbReference type="Proteomes" id="UP000053370"/>
    </source>
</evidence>
<dbReference type="Gene3D" id="3.90.320.10">
    <property type="match status" value="1"/>
</dbReference>
<accession>A0A0S7BY38</accession>
<dbReference type="GO" id="GO:0004386">
    <property type="term" value="F:helicase activity"/>
    <property type="evidence" value="ECO:0007669"/>
    <property type="project" value="UniProtKB-KW"/>
</dbReference>
<keyword evidence="2" id="KW-0347">Helicase</keyword>
<keyword evidence="2" id="KW-0378">Hydrolase</keyword>
<dbReference type="EMBL" id="DF968181">
    <property type="protein sequence ID" value="GAP41664.1"/>
    <property type="molecule type" value="Genomic_DNA"/>
</dbReference>
<keyword evidence="1" id="KW-0227">DNA damage</keyword>
<keyword evidence="3" id="KW-0234">DNA repair</keyword>
<sequence length="293" mass="34887">MYNAEEKTKRGSLMKQFSQTQIQDYLFCPRRYFLSHIQKITWPEPVSPSFEKIEESNRQGKAFHLFINRLIQGVSYKELISQVYETDLNQWLKNFKKYNPLPDNAKIFSEIEISAIFAEILWIGYMDAVAFLPDKIQIFDWKTSRRVGDPKVLLNSPQTRLYCFLMMQNHQNFLNFSGNISPDQIEMVYWYARFPSDPIHLQYSAELYDKDLFYFKDMAEKLCYDDRANYPQTLQQNNCRFCRFQTFCFKETLLEDESLEDEFLDSELFGFFQQPDQDIAGGSESAQKNFESF</sequence>
<feature type="domain" description="PD-(D/E)XK endonuclease-like" evidence="4">
    <location>
        <begin position="110"/>
        <end position="248"/>
    </location>
</feature>
<keyword evidence="6" id="KW-1185">Reference proteome</keyword>
<dbReference type="AlphaFoldDB" id="A0A0S7BY38"/>
<keyword evidence="2" id="KW-0067">ATP-binding</keyword>
<evidence type="ECO:0000256" key="3">
    <source>
        <dbReference type="ARBA" id="ARBA00023204"/>
    </source>
</evidence>
<dbReference type="STRING" id="1678840.ATC1_131658"/>
<reference evidence="5" key="1">
    <citation type="journal article" date="2015" name="Genome Announc.">
        <title>Draft Genome Sequence of Anaerolineae Strain TC1, a Novel Isolate from a Methanogenic Wastewater Treatment System.</title>
        <authorList>
            <person name="Matsuura N."/>
            <person name="Tourlousse D.M."/>
            <person name="Sun L."/>
            <person name="Toyonaga M."/>
            <person name="Kuroda K."/>
            <person name="Ohashi A."/>
            <person name="Cruz R."/>
            <person name="Yamaguchi T."/>
            <person name="Sekiguchi Y."/>
        </authorList>
    </citation>
    <scope>NUCLEOTIDE SEQUENCE [LARGE SCALE GENOMIC DNA]</scope>
    <source>
        <strain evidence="5">TC1</strain>
    </source>
</reference>
<dbReference type="Pfam" id="PF12705">
    <property type="entry name" value="PDDEXK_1"/>
    <property type="match status" value="2"/>
</dbReference>
<keyword evidence="2" id="KW-0547">Nucleotide-binding</keyword>
<proteinExistence type="predicted"/>